<dbReference type="GO" id="GO:0005634">
    <property type="term" value="C:nucleus"/>
    <property type="evidence" value="ECO:0007669"/>
    <property type="project" value="TreeGrafter"/>
</dbReference>
<keyword evidence="2" id="KW-1185">Reference proteome</keyword>
<evidence type="ECO:0000313" key="2">
    <source>
        <dbReference type="Proteomes" id="UP000604825"/>
    </source>
</evidence>
<dbReference type="AlphaFoldDB" id="A0A811NXF2"/>
<evidence type="ECO:0000313" key="1">
    <source>
        <dbReference type="EMBL" id="CAD6230329.1"/>
    </source>
</evidence>
<comment type="caution">
    <text evidence="1">The sequence shown here is derived from an EMBL/GenBank/DDBJ whole genome shotgun (WGS) entry which is preliminary data.</text>
</comment>
<dbReference type="InterPro" id="IPR007592">
    <property type="entry name" value="GEBP"/>
</dbReference>
<dbReference type="GO" id="GO:0006355">
    <property type="term" value="P:regulation of DNA-templated transcription"/>
    <property type="evidence" value="ECO:0007669"/>
    <property type="project" value="InterPro"/>
</dbReference>
<sequence>MSVSAVKKGALPSKDHDRRLFDLFKNIWPSVTKAVPTKAAANSGAGREPDEMCELYPYLAEEVKALQKAHPGLFKREFTMIDDSKARALDEKIKKQRHAQMKLHLRRHDLTKEVTKMLMSDGVD</sequence>
<reference evidence="1" key="1">
    <citation type="submission" date="2020-10" db="EMBL/GenBank/DDBJ databases">
        <authorList>
            <person name="Han B."/>
            <person name="Lu T."/>
            <person name="Zhao Q."/>
            <person name="Huang X."/>
            <person name="Zhao Y."/>
        </authorList>
    </citation>
    <scope>NUCLEOTIDE SEQUENCE</scope>
</reference>
<name>A0A811NXF2_9POAL</name>
<protein>
    <submittedName>
        <fullName evidence="1">Uncharacterized protein</fullName>
    </submittedName>
</protein>
<dbReference type="PANTHER" id="PTHR31662:SF13">
    <property type="entry name" value="OS09G0287600 PROTEIN"/>
    <property type="match status" value="1"/>
</dbReference>
<organism evidence="1 2">
    <name type="scientific">Miscanthus lutarioriparius</name>
    <dbReference type="NCBI Taxonomy" id="422564"/>
    <lineage>
        <taxon>Eukaryota</taxon>
        <taxon>Viridiplantae</taxon>
        <taxon>Streptophyta</taxon>
        <taxon>Embryophyta</taxon>
        <taxon>Tracheophyta</taxon>
        <taxon>Spermatophyta</taxon>
        <taxon>Magnoliopsida</taxon>
        <taxon>Liliopsida</taxon>
        <taxon>Poales</taxon>
        <taxon>Poaceae</taxon>
        <taxon>PACMAD clade</taxon>
        <taxon>Panicoideae</taxon>
        <taxon>Andropogonodae</taxon>
        <taxon>Andropogoneae</taxon>
        <taxon>Saccharinae</taxon>
        <taxon>Miscanthus</taxon>
    </lineage>
</organism>
<accession>A0A811NXF2</accession>
<dbReference type="EMBL" id="CAJGYO010000005">
    <property type="protein sequence ID" value="CAD6230329.1"/>
    <property type="molecule type" value="Genomic_DNA"/>
</dbReference>
<dbReference type="Proteomes" id="UP000604825">
    <property type="component" value="Unassembled WGS sequence"/>
</dbReference>
<dbReference type="OrthoDB" id="679858at2759"/>
<dbReference type="PANTHER" id="PTHR31662">
    <property type="entry name" value="BNAANNG10740D PROTEIN-RELATED"/>
    <property type="match status" value="1"/>
</dbReference>
<gene>
    <name evidence="1" type="ORF">NCGR_LOCUS20671</name>
</gene>
<proteinExistence type="predicted"/>